<evidence type="ECO:0000313" key="1">
    <source>
        <dbReference type="EMBL" id="OLF47575.1"/>
    </source>
</evidence>
<reference evidence="2" key="1">
    <citation type="submission" date="2016-12" db="EMBL/GenBank/DDBJ databases">
        <authorList>
            <person name="Gulvik C.A."/>
        </authorList>
    </citation>
    <scope>NUCLEOTIDE SEQUENCE [LARGE SCALE GENOMIC DNA]</scope>
    <source>
        <strain evidence="2">ATCC 51725</strain>
    </source>
</reference>
<dbReference type="Proteomes" id="UP000186437">
    <property type="component" value="Unassembled WGS sequence"/>
</dbReference>
<keyword evidence="2" id="KW-1185">Reference proteome</keyword>
<dbReference type="EMBL" id="MSJL01000084">
    <property type="protein sequence ID" value="OLF47575.1"/>
    <property type="molecule type" value="Genomic_DNA"/>
</dbReference>
<accession>A0A1Q8E716</accession>
<evidence type="ECO:0000313" key="2">
    <source>
        <dbReference type="Proteomes" id="UP000186437"/>
    </source>
</evidence>
<proteinExistence type="predicted"/>
<organism evidence="1 2">
    <name type="scientific">Streptococcus acidominimus</name>
    <dbReference type="NCBI Taxonomy" id="1326"/>
    <lineage>
        <taxon>Bacteria</taxon>
        <taxon>Bacillati</taxon>
        <taxon>Bacillota</taxon>
        <taxon>Bacilli</taxon>
        <taxon>Lactobacillales</taxon>
        <taxon>Streptococcaceae</taxon>
        <taxon>Streptococcus</taxon>
    </lineage>
</organism>
<gene>
    <name evidence="1" type="ORF">BU200_10175</name>
</gene>
<name>A0A1Q8E716_STRAI</name>
<sequence>MMIFHNLSSPYIRIIFHRQIAGLLDDYPIPTKFLLYFTRYKPIFRGKATYFNKKSGYLQAIHQLLHPISQKQELF</sequence>
<protein>
    <submittedName>
        <fullName evidence="1">Uncharacterized protein</fullName>
    </submittedName>
</protein>
<comment type="caution">
    <text evidence="1">The sequence shown here is derived from an EMBL/GenBank/DDBJ whole genome shotgun (WGS) entry which is preliminary data.</text>
</comment>
<dbReference type="AlphaFoldDB" id="A0A1Q8E716"/>